<keyword evidence="9" id="KW-1133">Transmembrane helix</keyword>
<dbReference type="SUPFAM" id="SSF47986">
    <property type="entry name" value="DEATH domain"/>
    <property type="match status" value="1"/>
</dbReference>
<dbReference type="InterPro" id="IPR051249">
    <property type="entry name" value="NLRP_Inflammasome"/>
</dbReference>
<comment type="caution">
    <text evidence="12">The sequence shown here is derived from an EMBL/GenBank/DDBJ whole genome shotgun (WGS) entry which is preliminary data.</text>
</comment>
<evidence type="ECO:0000256" key="4">
    <source>
        <dbReference type="ARBA" id="ARBA00022859"/>
    </source>
</evidence>
<dbReference type="EMBL" id="LZPO01055123">
    <property type="protein sequence ID" value="OBS72357.1"/>
    <property type="molecule type" value="Genomic_DNA"/>
</dbReference>
<keyword evidence="4" id="KW-0391">Immunity</keyword>
<sequence>VLLPVPGSYHCRNTGLRFVVRRAVTIEIGFCAWSQYLNKTALQHSHMVAGPLFDIKAEQGAVTAVYLPHFVALQDGQVDISWFHVAHFQEHGMVLEIPALVAQGYTLLDNPSFSPMGVLLRMISAVGFFIPITSTTLIYYYLNLEEVTLHLYLIPNDCTIRKVTLWTAKVGLDAAALLHFVDQHREQLVARVTSVDPLLDKLHGAVLSEEEYEAVRAEATNQDKLRKLFSLSRSWTRACKDRVYRALSETHPHLVELLEKSNGVSVRS</sequence>
<keyword evidence="5" id="KW-0395">Inflammatory response</keyword>
<evidence type="ECO:0000256" key="3">
    <source>
        <dbReference type="ARBA" id="ARBA00022588"/>
    </source>
</evidence>
<dbReference type="Pfam" id="PF13553">
    <property type="entry name" value="FIIND"/>
    <property type="match status" value="1"/>
</dbReference>
<feature type="transmembrane region" description="Helical" evidence="9">
    <location>
        <begin position="118"/>
        <end position="142"/>
    </location>
</feature>
<feature type="non-terminal residue" evidence="12">
    <location>
        <position position="1"/>
    </location>
</feature>
<dbReference type="InterPro" id="IPR011029">
    <property type="entry name" value="DEATH-like_dom_sf"/>
</dbReference>
<proteinExistence type="predicted"/>
<dbReference type="InterPro" id="IPR033516">
    <property type="entry name" value="CARD8/ASC/NALP1_CARD"/>
</dbReference>
<dbReference type="Pfam" id="PF00619">
    <property type="entry name" value="CARD"/>
    <property type="match status" value="1"/>
</dbReference>
<protein>
    <recommendedName>
        <fullName evidence="14">CARD domain-containing protein</fullName>
    </recommendedName>
</protein>
<evidence type="ECO:0000256" key="1">
    <source>
        <dbReference type="ARBA" id="ARBA00004514"/>
    </source>
</evidence>
<dbReference type="STRING" id="56216.A0A1A6H441"/>
<dbReference type="GO" id="GO:0006954">
    <property type="term" value="P:inflammatory response"/>
    <property type="evidence" value="ECO:0007669"/>
    <property type="project" value="UniProtKB-KW"/>
</dbReference>
<feature type="domain" description="FIIND" evidence="11">
    <location>
        <begin position="1"/>
        <end position="268"/>
    </location>
</feature>
<evidence type="ECO:0000256" key="5">
    <source>
        <dbReference type="ARBA" id="ARBA00023198"/>
    </source>
</evidence>
<organism evidence="12 13">
    <name type="scientific">Neotoma lepida</name>
    <name type="common">Desert woodrat</name>
    <dbReference type="NCBI Taxonomy" id="56216"/>
    <lineage>
        <taxon>Eukaryota</taxon>
        <taxon>Metazoa</taxon>
        <taxon>Chordata</taxon>
        <taxon>Craniata</taxon>
        <taxon>Vertebrata</taxon>
        <taxon>Euteleostomi</taxon>
        <taxon>Mammalia</taxon>
        <taxon>Eutheria</taxon>
        <taxon>Euarchontoglires</taxon>
        <taxon>Glires</taxon>
        <taxon>Rodentia</taxon>
        <taxon>Myomorpha</taxon>
        <taxon>Muroidea</taxon>
        <taxon>Cricetidae</taxon>
        <taxon>Neotominae</taxon>
        <taxon>Neotoma</taxon>
    </lineage>
</organism>
<dbReference type="OrthoDB" id="428577at2759"/>
<evidence type="ECO:0000259" key="11">
    <source>
        <dbReference type="PROSITE" id="PS51830"/>
    </source>
</evidence>
<dbReference type="Gene3D" id="1.10.533.10">
    <property type="entry name" value="Death Domain, Fas"/>
    <property type="match status" value="1"/>
</dbReference>
<evidence type="ECO:0000256" key="9">
    <source>
        <dbReference type="SAM" id="Phobius"/>
    </source>
</evidence>
<comment type="function">
    <text evidence="8">Constitutes the precursor of the Nlrp1a inflammasome, which mediates autoproteolytic processing within the FIIND domain to generate the N-terminal and C-terminal parts, which are associated non-covalently in absence of pathogens and other damage-associated signals.</text>
</comment>
<dbReference type="GO" id="GO:0061702">
    <property type="term" value="C:canonical inflammasome complex"/>
    <property type="evidence" value="ECO:0007669"/>
    <property type="project" value="TreeGrafter"/>
</dbReference>
<dbReference type="PROSITE" id="PS51830">
    <property type="entry name" value="FIIND"/>
    <property type="match status" value="1"/>
</dbReference>
<evidence type="ECO:0000313" key="13">
    <source>
        <dbReference type="Proteomes" id="UP000092124"/>
    </source>
</evidence>
<dbReference type="PANTHER" id="PTHR46985:SF3">
    <property type="entry name" value="NACHT, LRR AND PYD DOMAINS-CONTAINING PROTEIN 1"/>
    <property type="match status" value="1"/>
</dbReference>
<feature type="domain" description="CARD" evidence="10">
    <location>
        <begin position="173"/>
        <end position="262"/>
    </location>
</feature>
<dbReference type="InterPro" id="IPR001315">
    <property type="entry name" value="CARD"/>
</dbReference>
<comment type="function">
    <text evidence="6">Constitutes the active part of the Nlrp1a inflammasome. In absence of pathogens and other damage-associated signals, interacts with the N-terminal part of Nlrp1a (NACHT, LRR and PYD domains-containing protein 1a, N-terminus), preventing activation of the Nlrp1a inflammasome. In response to pathogen-associated signals, the N-terminal part of Nlrp1a is degraded by the proteasome, releasing this form, which polymerizes to form the Nlrp1a inflammasome complex: the Nlrp1a inflammasome complex then directly recruits pro-caspase-1 (proCASP1) and promotes caspase-1 (CASP1) activation, leading to gasdermin-D (GSDMD) cleavage and subsequent pyroptosis.</text>
</comment>
<reference evidence="12 13" key="1">
    <citation type="submission" date="2016-06" db="EMBL/GenBank/DDBJ databases">
        <title>The Draft Genome Sequence and Annotation of the Desert Woodrat Neotoma lepida.</title>
        <authorList>
            <person name="Campbell M."/>
            <person name="Oakeson K.F."/>
            <person name="Yandell M."/>
            <person name="Halpert J.R."/>
            <person name="Dearing D."/>
        </authorList>
    </citation>
    <scope>NUCLEOTIDE SEQUENCE [LARGE SCALE GENOMIC DNA]</scope>
    <source>
        <strain evidence="12">417</strain>
        <tissue evidence="12">Liver</tissue>
    </source>
</reference>
<accession>A0A1A6H441</accession>
<keyword evidence="13" id="KW-1185">Reference proteome</keyword>
<keyword evidence="9" id="KW-0472">Membrane</keyword>
<gene>
    <name evidence="12" type="ORF">A6R68_13058</name>
</gene>
<keyword evidence="3" id="KW-0399">Innate immunity</keyword>
<evidence type="ECO:0000313" key="12">
    <source>
        <dbReference type="EMBL" id="OBS72357.1"/>
    </source>
</evidence>
<keyword evidence="9" id="KW-0812">Transmembrane</keyword>
<evidence type="ECO:0000256" key="8">
    <source>
        <dbReference type="ARBA" id="ARBA00029394"/>
    </source>
</evidence>
<dbReference type="GO" id="GO:0042981">
    <property type="term" value="P:regulation of apoptotic process"/>
    <property type="evidence" value="ECO:0007669"/>
    <property type="project" value="InterPro"/>
</dbReference>
<name>A0A1A6H441_NEOLE</name>
<dbReference type="AlphaFoldDB" id="A0A1A6H441"/>
<dbReference type="InterPro" id="IPR025307">
    <property type="entry name" value="FIIND_dom"/>
</dbReference>
<dbReference type="PANTHER" id="PTHR46985">
    <property type="entry name" value="NACHT, LRR AND PYD DOMAINS-CONTAINING PROTEIN 1"/>
    <property type="match status" value="1"/>
</dbReference>
<evidence type="ECO:0000256" key="6">
    <source>
        <dbReference type="ARBA" id="ARBA00024315"/>
    </source>
</evidence>
<comment type="subcellular location">
    <subcellularLocation>
        <location evidence="1">Cytoplasm</location>
        <location evidence="1">Cytosol</location>
    </subcellularLocation>
</comment>
<dbReference type="FunFam" id="1.10.533.10:FF:000013">
    <property type="entry name" value="Apoptosis-associated speck-like protein containing a CARD"/>
    <property type="match status" value="1"/>
</dbReference>
<dbReference type="GO" id="GO:0045087">
    <property type="term" value="P:innate immune response"/>
    <property type="evidence" value="ECO:0007669"/>
    <property type="project" value="UniProtKB-KW"/>
</dbReference>
<evidence type="ECO:0000256" key="2">
    <source>
        <dbReference type="ARBA" id="ARBA00022490"/>
    </source>
</evidence>
<evidence type="ECO:0000256" key="7">
    <source>
        <dbReference type="ARBA" id="ARBA00024369"/>
    </source>
</evidence>
<keyword evidence="2" id="KW-0963">Cytoplasm</keyword>
<evidence type="ECO:0008006" key="14">
    <source>
        <dbReference type="Google" id="ProtNLM"/>
    </source>
</evidence>
<dbReference type="CDD" id="cd08330">
    <property type="entry name" value="CARD_ASC_NALP1"/>
    <property type="match status" value="1"/>
</dbReference>
<comment type="subunit">
    <text evidence="7">Interacts with the C-terminal part of Nlrp1a (NACHT, LRR and PYD domains-containing protein 1a, C-terminus) in absence of pathogens and other damage-associated signals.</text>
</comment>
<evidence type="ECO:0000259" key="10">
    <source>
        <dbReference type="PROSITE" id="PS50209"/>
    </source>
</evidence>
<dbReference type="PROSITE" id="PS50209">
    <property type="entry name" value="CARD"/>
    <property type="match status" value="1"/>
</dbReference>
<dbReference type="Proteomes" id="UP000092124">
    <property type="component" value="Unassembled WGS sequence"/>
</dbReference>